<evidence type="ECO:0000313" key="8">
    <source>
        <dbReference type="Proteomes" id="UP000544127"/>
    </source>
</evidence>
<accession>A0A7K6AUI0</accession>
<feature type="non-terminal residue" evidence="7">
    <location>
        <position position="341"/>
    </location>
</feature>
<dbReference type="InterPro" id="IPR051885">
    <property type="entry name" value="CC_CF"/>
</dbReference>
<dbReference type="Proteomes" id="UP000544127">
    <property type="component" value="Unassembled WGS sequence"/>
</dbReference>
<keyword evidence="8" id="KW-1185">Reference proteome</keyword>
<dbReference type="AlphaFoldDB" id="A0A7K6AUI0"/>
<evidence type="ECO:0000256" key="2">
    <source>
        <dbReference type="ARBA" id="ARBA00023054"/>
    </source>
</evidence>
<evidence type="ECO:0000259" key="6">
    <source>
        <dbReference type="Pfam" id="PF13870"/>
    </source>
</evidence>
<feature type="domain" description="CCDC113/CCDC96 coiled-coil" evidence="6">
    <location>
        <begin position="164"/>
        <end position="328"/>
    </location>
</feature>
<keyword evidence="2 4" id="KW-0175">Coiled coil</keyword>
<feature type="coiled-coil region" evidence="4">
    <location>
        <begin position="168"/>
        <end position="228"/>
    </location>
</feature>
<protein>
    <submittedName>
        <fullName evidence="7">CCD96 protein</fullName>
    </submittedName>
</protein>
<feature type="non-terminal residue" evidence="7">
    <location>
        <position position="1"/>
    </location>
</feature>
<dbReference type="PANTHER" id="PTHR15654">
    <property type="entry name" value="COILED-COIL DOMAIN-CONTAINING PROTEIN 113-RELATED"/>
    <property type="match status" value="1"/>
</dbReference>
<dbReference type="EMBL" id="VZRI01005368">
    <property type="protein sequence ID" value="NWU93680.1"/>
    <property type="molecule type" value="Genomic_DNA"/>
</dbReference>
<feature type="compositionally biased region" description="Basic and acidic residues" evidence="5">
    <location>
        <begin position="9"/>
        <end position="30"/>
    </location>
</feature>
<name>A0A7K6AUI0_UPUEP</name>
<dbReference type="GO" id="GO:0060271">
    <property type="term" value="P:cilium assembly"/>
    <property type="evidence" value="ECO:0007669"/>
    <property type="project" value="TreeGrafter"/>
</dbReference>
<dbReference type="InterPro" id="IPR025254">
    <property type="entry name" value="CCDC113/CCDC96_CC"/>
</dbReference>
<reference evidence="7 8" key="1">
    <citation type="submission" date="2019-09" db="EMBL/GenBank/DDBJ databases">
        <title>Bird 10,000 Genomes (B10K) Project - Family phase.</title>
        <authorList>
            <person name="Zhang G."/>
        </authorList>
    </citation>
    <scope>NUCLEOTIDE SEQUENCE [LARGE SCALE GENOMIC DNA]</scope>
    <source>
        <strain evidence="7">B10K-DU-012-37</strain>
    </source>
</reference>
<comment type="subcellular location">
    <subcellularLocation>
        <location evidence="1">Cell projection</location>
        <location evidence="1">Cilium</location>
    </subcellularLocation>
</comment>
<dbReference type="Pfam" id="PF13870">
    <property type="entry name" value="CCDC113_CCDC96_CC"/>
    <property type="match status" value="1"/>
</dbReference>
<evidence type="ECO:0000313" key="7">
    <source>
        <dbReference type="EMBL" id="NWU93680.1"/>
    </source>
</evidence>
<dbReference type="GO" id="GO:0005930">
    <property type="term" value="C:axoneme"/>
    <property type="evidence" value="ECO:0007669"/>
    <property type="project" value="TreeGrafter"/>
</dbReference>
<evidence type="ECO:0000256" key="1">
    <source>
        <dbReference type="ARBA" id="ARBA00004138"/>
    </source>
</evidence>
<keyword evidence="3" id="KW-0966">Cell projection</keyword>
<organism evidence="7 8">
    <name type="scientific">Upupa epops</name>
    <name type="common">Eurasian hoopoe</name>
    <dbReference type="NCBI Taxonomy" id="57439"/>
    <lineage>
        <taxon>Eukaryota</taxon>
        <taxon>Metazoa</taxon>
        <taxon>Chordata</taxon>
        <taxon>Craniata</taxon>
        <taxon>Vertebrata</taxon>
        <taxon>Euteleostomi</taxon>
        <taxon>Archelosauria</taxon>
        <taxon>Archosauria</taxon>
        <taxon>Dinosauria</taxon>
        <taxon>Saurischia</taxon>
        <taxon>Theropoda</taxon>
        <taxon>Coelurosauria</taxon>
        <taxon>Aves</taxon>
        <taxon>Neognathae</taxon>
        <taxon>Neoaves</taxon>
        <taxon>Telluraves</taxon>
        <taxon>Coraciimorphae</taxon>
        <taxon>Bucerotiformes</taxon>
        <taxon>Upupidae</taxon>
        <taxon>Upupa</taxon>
    </lineage>
</organism>
<comment type="caution">
    <text evidence="7">The sequence shown here is derived from an EMBL/GenBank/DDBJ whole genome shotgun (WGS) entry which is preliminary data.</text>
</comment>
<dbReference type="GO" id="GO:0036064">
    <property type="term" value="C:ciliary basal body"/>
    <property type="evidence" value="ECO:0007669"/>
    <property type="project" value="TreeGrafter"/>
</dbReference>
<evidence type="ECO:0000256" key="4">
    <source>
        <dbReference type="SAM" id="Coils"/>
    </source>
</evidence>
<dbReference type="PANTHER" id="PTHR15654:SF1">
    <property type="entry name" value="COILED-COIL DOMAIN-CONTAINING PROTEIN 96"/>
    <property type="match status" value="1"/>
</dbReference>
<dbReference type="OrthoDB" id="10254794at2759"/>
<sequence length="341" mass="39919">GDEEEREKEEEKKDDEKEKEEKEVEKEKEKEREALLAELRELAGERQVLRQRGARLQLRLGELLLRREPGALLQREAVAGPEVYSHRLRELMELRKQRDEVSQACEEQVSARRRVADKQEAQAQAVWAQLQALKKAVAVPRRRLAGRTVATKTLDLMQALEWDKEQRLREARVESIKLKREIQNLEVILKAQGESQHFMDFEHMKKENQKHSKNIDDLNTEILKLKKKVSNTVNILSQFRGKLQFVEAENEGRKAALMGTAINLSQKRHILAKTKQARDRLWINNSKLQQQFGLLGNKLLLWDFEETVDTVEVLSVRLEMLKCHHADRILAIRKIEKKNQK</sequence>
<evidence type="ECO:0000256" key="5">
    <source>
        <dbReference type="SAM" id="MobiDB-lite"/>
    </source>
</evidence>
<evidence type="ECO:0000256" key="3">
    <source>
        <dbReference type="ARBA" id="ARBA00023273"/>
    </source>
</evidence>
<feature type="region of interest" description="Disordered" evidence="5">
    <location>
        <begin position="1"/>
        <end position="30"/>
    </location>
</feature>
<gene>
    <name evidence="7" type="primary">Ccdc96</name>
    <name evidence="7" type="ORF">UPUEPO_R08396</name>
</gene>
<proteinExistence type="predicted"/>